<evidence type="ECO:0000313" key="2">
    <source>
        <dbReference type="Proteomes" id="UP000324222"/>
    </source>
</evidence>
<sequence length="36" mass="3747">MCCTETSALCGGTGRACNCILPSGSLPHWPHLYLGP</sequence>
<accession>A0A5B7IC16</accession>
<proteinExistence type="predicted"/>
<protein>
    <submittedName>
        <fullName evidence="1">Uncharacterized protein</fullName>
    </submittedName>
</protein>
<reference evidence="1 2" key="1">
    <citation type="submission" date="2019-05" db="EMBL/GenBank/DDBJ databases">
        <title>Another draft genome of Portunus trituberculatus and its Hox gene families provides insights of decapod evolution.</title>
        <authorList>
            <person name="Jeong J.-H."/>
            <person name="Song I."/>
            <person name="Kim S."/>
            <person name="Choi T."/>
            <person name="Kim D."/>
            <person name="Ryu S."/>
            <person name="Kim W."/>
        </authorList>
    </citation>
    <scope>NUCLEOTIDE SEQUENCE [LARGE SCALE GENOMIC DNA]</scope>
    <source>
        <tissue evidence="1">Muscle</tissue>
    </source>
</reference>
<evidence type="ECO:0000313" key="1">
    <source>
        <dbReference type="EMBL" id="MPC81362.1"/>
    </source>
</evidence>
<dbReference type="AlphaFoldDB" id="A0A5B7IC16"/>
<organism evidence="1 2">
    <name type="scientific">Portunus trituberculatus</name>
    <name type="common">Swimming crab</name>
    <name type="synonym">Neptunus trituberculatus</name>
    <dbReference type="NCBI Taxonomy" id="210409"/>
    <lineage>
        <taxon>Eukaryota</taxon>
        <taxon>Metazoa</taxon>
        <taxon>Ecdysozoa</taxon>
        <taxon>Arthropoda</taxon>
        <taxon>Crustacea</taxon>
        <taxon>Multicrustacea</taxon>
        <taxon>Malacostraca</taxon>
        <taxon>Eumalacostraca</taxon>
        <taxon>Eucarida</taxon>
        <taxon>Decapoda</taxon>
        <taxon>Pleocyemata</taxon>
        <taxon>Brachyura</taxon>
        <taxon>Eubrachyura</taxon>
        <taxon>Portunoidea</taxon>
        <taxon>Portunidae</taxon>
        <taxon>Portuninae</taxon>
        <taxon>Portunus</taxon>
    </lineage>
</organism>
<keyword evidence="2" id="KW-1185">Reference proteome</keyword>
<name>A0A5B7IC16_PORTR</name>
<comment type="caution">
    <text evidence="1">The sequence shown here is derived from an EMBL/GenBank/DDBJ whole genome shotgun (WGS) entry which is preliminary data.</text>
</comment>
<dbReference type="Proteomes" id="UP000324222">
    <property type="component" value="Unassembled WGS sequence"/>
</dbReference>
<gene>
    <name evidence="1" type="ORF">E2C01_075974</name>
</gene>
<dbReference type="EMBL" id="VSRR010056731">
    <property type="protein sequence ID" value="MPC81362.1"/>
    <property type="molecule type" value="Genomic_DNA"/>
</dbReference>